<keyword evidence="7" id="KW-1185">Reference proteome</keyword>
<dbReference type="GO" id="GO:0015833">
    <property type="term" value="P:peptide transport"/>
    <property type="evidence" value="ECO:0007669"/>
    <property type="project" value="TreeGrafter"/>
</dbReference>
<dbReference type="PANTHER" id="PTHR30290">
    <property type="entry name" value="PERIPLASMIC BINDING COMPONENT OF ABC TRANSPORTER"/>
    <property type="match status" value="1"/>
</dbReference>
<dbReference type="CDD" id="cd00995">
    <property type="entry name" value="PBP2_NikA_DppA_OppA_like"/>
    <property type="match status" value="1"/>
</dbReference>
<dbReference type="InterPro" id="IPR030678">
    <property type="entry name" value="Peptide/Ni-bd"/>
</dbReference>
<keyword evidence="6" id="KW-0614">Plasmid</keyword>
<dbReference type="PIRSF" id="PIRSF002741">
    <property type="entry name" value="MppA"/>
    <property type="match status" value="1"/>
</dbReference>
<dbReference type="GO" id="GO:1904680">
    <property type="term" value="F:peptide transmembrane transporter activity"/>
    <property type="evidence" value="ECO:0007669"/>
    <property type="project" value="TreeGrafter"/>
</dbReference>
<keyword evidence="2" id="KW-0813">Transport</keyword>
<gene>
    <name evidence="6" type="ORF">AArcMg_4116</name>
</gene>
<feature type="compositionally biased region" description="Acidic residues" evidence="4">
    <location>
        <begin position="40"/>
        <end position="60"/>
    </location>
</feature>
<dbReference type="PANTHER" id="PTHR30290:SF9">
    <property type="entry name" value="OLIGOPEPTIDE-BINDING PROTEIN APPA"/>
    <property type="match status" value="1"/>
</dbReference>
<dbReference type="EMBL" id="CP027032">
    <property type="protein sequence ID" value="AXR79941.1"/>
    <property type="molecule type" value="Genomic_DNA"/>
</dbReference>
<dbReference type="GeneID" id="37640399"/>
<dbReference type="RefSeq" id="WP_117366855.1">
    <property type="nucleotide sequence ID" value="NZ_CP027032.1"/>
</dbReference>
<feature type="region of interest" description="Disordered" evidence="4">
    <location>
        <begin position="37"/>
        <end position="60"/>
    </location>
</feature>
<accession>A0A346PK96</accession>
<comment type="similarity">
    <text evidence="1">Belongs to the bacterial solute-binding protein 5 family.</text>
</comment>
<feature type="domain" description="Solute-binding protein family 5" evidence="5">
    <location>
        <begin position="114"/>
        <end position="460"/>
    </location>
</feature>
<reference evidence="6 7" key="1">
    <citation type="submission" date="2018-02" db="EMBL/GenBank/DDBJ databases">
        <title>Phenotypic and genomic properties of facultatively anaerobic sulfur-reducing natronoarchaea from hypersaline soda lakes.</title>
        <authorList>
            <person name="Sorokin D.Y."/>
            <person name="Kublanov I.V."/>
            <person name="Roman P."/>
            <person name="Sinninghe Damste J.S."/>
            <person name="Golyshin P.N."/>
            <person name="Rojo D."/>
            <person name="Ciordia S."/>
            <person name="Mena M.D.C."/>
            <person name="Ferrer M."/>
            <person name="Messina E."/>
            <person name="Smedile F."/>
            <person name="La Spada G."/>
            <person name="La Cono V."/>
            <person name="Yakimov M.M."/>
        </authorList>
    </citation>
    <scope>NUCLEOTIDE SEQUENCE [LARGE SCALE GENOMIC DNA]</scope>
    <source>
        <strain evidence="6 7">AArc-Mg</strain>
        <plasmid evidence="7">paarc-mg-01</plasmid>
    </source>
</reference>
<protein>
    <submittedName>
        <fullName evidence="6">ABC-type dipeptide/oligopeptide/nickel transport system, periplasmic component</fullName>
    </submittedName>
</protein>
<evidence type="ECO:0000313" key="6">
    <source>
        <dbReference type="EMBL" id="AXR79941.1"/>
    </source>
</evidence>
<keyword evidence="3" id="KW-0732">Signal</keyword>
<proteinExistence type="inferred from homology"/>
<dbReference type="GO" id="GO:0043190">
    <property type="term" value="C:ATP-binding cassette (ABC) transporter complex"/>
    <property type="evidence" value="ECO:0007669"/>
    <property type="project" value="InterPro"/>
</dbReference>
<evidence type="ECO:0000256" key="4">
    <source>
        <dbReference type="SAM" id="MobiDB-lite"/>
    </source>
</evidence>
<evidence type="ECO:0000256" key="2">
    <source>
        <dbReference type="ARBA" id="ARBA00022448"/>
    </source>
</evidence>
<evidence type="ECO:0000313" key="7">
    <source>
        <dbReference type="Proteomes" id="UP000258613"/>
    </source>
</evidence>
<sequence>MTDRDKRILSTASGATSSRRTFVKTGLAGVPIALAGCLGEGDDDDGDEPELGEIDEEPGDVDLSDAVHGGELEWGGSVPVQGLDPHMEDAAASHQVLENITQGLVRVNWEYDLDPVLAEDWESSDDNLELTFFIREGVTFHDGTELTSEDVIASFDRVQEFDGLGAQYLEPVATIDNPDDYTVEFELDEPFAPLLSRMATSYLHILPAHQAEQDSIDEPIGTGPFKFESRELDTEFVMERYDDYWEDDLPYLDRVMKQEISSGDNRLDTFHAGEVEFINDVPPRHIEELSNDPDVDLIQRFPQSLTYVGLNCTEPPFDDPDARRALDYAIDREEVLEAALYGQGQVASSPAVPDSDWEHPDIQPLEQDLDLAQEYLEAAGYPDGFEASFQIPEDYEDQVQAAQIIQNSASQVGIDLDIQQITWSNWLSDVYEEQNFEATTSSYLALWYPDAGFHNFLHPEGSLFFTGWEDEEYNDVVEEARTLYDVEDRAPLYHEAAELLREKSPGHLFLYWMPTLMARTHNYKGEVASPDGSAFRFEDTWLEE</sequence>
<dbReference type="Pfam" id="PF00496">
    <property type="entry name" value="SBP_bac_5"/>
    <property type="match status" value="1"/>
</dbReference>
<dbReference type="InterPro" id="IPR000914">
    <property type="entry name" value="SBP_5_dom"/>
</dbReference>
<evidence type="ECO:0000259" key="5">
    <source>
        <dbReference type="Pfam" id="PF00496"/>
    </source>
</evidence>
<geneLocation type="plasmid" evidence="7">
    <name>paarc-mg-01</name>
</geneLocation>
<evidence type="ECO:0000256" key="1">
    <source>
        <dbReference type="ARBA" id="ARBA00005695"/>
    </source>
</evidence>
<evidence type="ECO:0000256" key="3">
    <source>
        <dbReference type="ARBA" id="ARBA00022729"/>
    </source>
</evidence>
<dbReference type="SUPFAM" id="SSF53850">
    <property type="entry name" value="Periplasmic binding protein-like II"/>
    <property type="match status" value="1"/>
</dbReference>
<dbReference type="GO" id="GO:0042597">
    <property type="term" value="C:periplasmic space"/>
    <property type="evidence" value="ECO:0007669"/>
    <property type="project" value="UniProtKB-ARBA"/>
</dbReference>
<dbReference type="KEGG" id="nag:AArcMg_4116"/>
<name>A0A346PK96_9EURY</name>
<dbReference type="InterPro" id="IPR039424">
    <property type="entry name" value="SBP_5"/>
</dbReference>
<dbReference type="AlphaFoldDB" id="A0A346PK96"/>
<organism evidence="6 7">
    <name type="scientific">Natrarchaeobaculum sulfurireducens</name>
    <dbReference type="NCBI Taxonomy" id="2044521"/>
    <lineage>
        <taxon>Archaea</taxon>
        <taxon>Methanobacteriati</taxon>
        <taxon>Methanobacteriota</taxon>
        <taxon>Stenosarchaea group</taxon>
        <taxon>Halobacteria</taxon>
        <taxon>Halobacteriales</taxon>
        <taxon>Natrialbaceae</taxon>
        <taxon>Natrarchaeobaculum</taxon>
    </lineage>
</organism>
<dbReference type="OrthoDB" id="233597at2157"/>
<dbReference type="Proteomes" id="UP000258613">
    <property type="component" value="Plasmid pAArc-Mg-01"/>
</dbReference>
<dbReference type="Gene3D" id="3.40.190.10">
    <property type="entry name" value="Periplasmic binding protein-like II"/>
    <property type="match status" value="1"/>
</dbReference>
<dbReference type="Gene3D" id="3.10.105.10">
    <property type="entry name" value="Dipeptide-binding Protein, Domain 3"/>
    <property type="match status" value="1"/>
</dbReference>